<sequence>MELPYFPEHPTKDERDFQVTEEYILRFYRWSLSAHEDFTGSPRSEGSTPYGAPSTSSMAIQAELTSLRSERDCLRREVAEKDEQLINQCKLQRELAQARVELQKRYQELTRANADLKRSRKRARGGRSSRPPTLHDRRVVPTFAGRPPTAFTLPPWQVMISPGIVTGILGGYGHISSADILPMHSAMLTFLFLAKNASLGLILVLVSINGSILWL</sequence>
<proteinExistence type="predicted"/>
<keyword evidence="2" id="KW-1133">Transmembrane helix</keyword>
<feature type="transmembrane region" description="Helical" evidence="2">
    <location>
        <begin position="156"/>
        <end position="175"/>
    </location>
</feature>
<keyword evidence="4" id="KW-1185">Reference proteome</keyword>
<evidence type="ECO:0000313" key="4">
    <source>
        <dbReference type="Proteomes" id="UP000233551"/>
    </source>
</evidence>
<dbReference type="Proteomes" id="UP000233551">
    <property type="component" value="Unassembled WGS sequence"/>
</dbReference>
<feature type="region of interest" description="Disordered" evidence="1">
    <location>
        <begin position="113"/>
        <end position="141"/>
    </location>
</feature>
<protein>
    <submittedName>
        <fullName evidence="3">Uncharacterized protein</fullName>
    </submittedName>
</protein>
<feature type="compositionally biased region" description="Basic residues" evidence="1">
    <location>
        <begin position="118"/>
        <end position="127"/>
    </location>
</feature>
<feature type="transmembrane region" description="Helical" evidence="2">
    <location>
        <begin position="187"/>
        <end position="208"/>
    </location>
</feature>
<organism evidence="3 4">
    <name type="scientific">Punica granatum</name>
    <name type="common">Pomegranate</name>
    <dbReference type="NCBI Taxonomy" id="22663"/>
    <lineage>
        <taxon>Eukaryota</taxon>
        <taxon>Viridiplantae</taxon>
        <taxon>Streptophyta</taxon>
        <taxon>Embryophyta</taxon>
        <taxon>Tracheophyta</taxon>
        <taxon>Spermatophyta</taxon>
        <taxon>Magnoliopsida</taxon>
        <taxon>eudicotyledons</taxon>
        <taxon>Gunneridae</taxon>
        <taxon>Pentapetalae</taxon>
        <taxon>rosids</taxon>
        <taxon>malvids</taxon>
        <taxon>Myrtales</taxon>
        <taxon>Lythraceae</taxon>
        <taxon>Punica</taxon>
    </lineage>
</organism>
<accession>A0A2I0JAJ7</accession>
<evidence type="ECO:0000256" key="2">
    <source>
        <dbReference type="SAM" id="Phobius"/>
    </source>
</evidence>
<feature type="region of interest" description="Disordered" evidence="1">
    <location>
        <begin position="37"/>
        <end position="56"/>
    </location>
</feature>
<feature type="compositionally biased region" description="Polar residues" evidence="1">
    <location>
        <begin position="41"/>
        <end position="56"/>
    </location>
</feature>
<dbReference type="AlphaFoldDB" id="A0A2I0JAJ7"/>
<dbReference type="EMBL" id="PGOL01001917">
    <property type="protein sequence ID" value="PKI52696.1"/>
    <property type="molecule type" value="Genomic_DNA"/>
</dbReference>
<evidence type="ECO:0000256" key="1">
    <source>
        <dbReference type="SAM" id="MobiDB-lite"/>
    </source>
</evidence>
<keyword evidence="2" id="KW-0472">Membrane</keyword>
<evidence type="ECO:0000313" key="3">
    <source>
        <dbReference type="EMBL" id="PKI52696.1"/>
    </source>
</evidence>
<name>A0A2I0JAJ7_PUNGR</name>
<keyword evidence="2" id="KW-0812">Transmembrane</keyword>
<comment type="caution">
    <text evidence="3">The sequence shown here is derived from an EMBL/GenBank/DDBJ whole genome shotgun (WGS) entry which is preliminary data.</text>
</comment>
<reference evidence="3 4" key="1">
    <citation type="submission" date="2017-11" db="EMBL/GenBank/DDBJ databases">
        <title>De-novo sequencing of pomegranate (Punica granatum L.) genome.</title>
        <authorList>
            <person name="Akparov Z."/>
            <person name="Amiraslanov A."/>
            <person name="Hajiyeva S."/>
            <person name="Abbasov M."/>
            <person name="Kaur K."/>
            <person name="Hamwieh A."/>
            <person name="Solovyev V."/>
            <person name="Salamov A."/>
            <person name="Braich B."/>
            <person name="Kosarev P."/>
            <person name="Mahmoud A."/>
            <person name="Hajiyev E."/>
            <person name="Babayeva S."/>
            <person name="Izzatullayeva V."/>
            <person name="Mammadov A."/>
            <person name="Mammadov A."/>
            <person name="Sharifova S."/>
            <person name="Ojaghi J."/>
            <person name="Eynullazada K."/>
            <person name="Bayramov B."/>
            <person name="Abdulazimova A."/>
            <person name="Shahmuradov I."/>
        </authorList>
    </citation>
    <scope>NUCLEOTIDE SEQUENCE [LARGE SCALE GENOMIC DNA]</scope>
    <source>
        <strain evidence="4">cv. AG2017</strain>
        <tissue evidence="3">Leaf</tissue>
    </source>
</reference>
<gene>
    <name evidence="3" type="ORF">CRG98_026916</name>
</gene>